<keyword evidence="2" id="KW-1185">Reference proteome</keyword>
<dbReference type="EMBL" id="BGPR01000261">
    <property type="protein sequence ID" value="GBM08790.1"/>
    <property type="molecule type" value="Genomic_DNA"/>
</dbReference>
<protein>
    <submittedName>
        <fullName evidence="1">Uncharacterized protein</fullName>
    </submittedName>
</protein>
<dbReference type="AlphaFoldDB" id="A0A4Y2CWG7"/>
<gene>
    <name evidence="1" type="ORF">AVEN_986_1</name>
</gene>
<proteinExistence type="predicted"/>
<name>A0A4Y2CWG7_ARAVE</name>
<sequence>MLHYSEECEKLPRDGFHMIYWKCRNGYDLMMLILTCSIMGEKQNPCGVSHMMVQKFLASPRCVDLDHLAQVHTDETWARSYEPK</sequence>
<dbReference type="Proteomes" id="UP000499080">
    <property type="component" value="Unassembled WGS sequence"/>
</dbReference>
<comment type="caution">
    <text evidence="1">The sequence shown here is derived from an EMBL/GenBank/DDBJ whole genome shotgun (WGS) entry which is preliminary data.</text>
</comment>
<evidence type="ECO:0000313" key="2">
    <source>
        <dbReference type="Proteomes" id="UP000499080"/>
    </source>
</evidence>
<accession>A0A4Y2CWG7</accession>
<evidence type="ECO:0000313" key="1">
    <source>
        <dbReference type="EMBL" id="GBM08790.1"/>
    </source>
</evidence>
<organism evidence="1 2">
    <name type="scientific">Araneus ventricosus</name>
    <name type="common">Orbweaver spider</name>
    <name type="synonym">Epeira ventricosa</name>
    <dbReference type="NCBI Taxonomy" id="182803"/>
    <lineage>
        <taxon>Eukaryota</taxon>
        <taxon>Metazoa</taxon>
        <taxon>Ecdysozoa</taxon>
        <taxon>Arthropoda</taxon>
        <taxon>Chelicerata</taxon>
        <taxon>Arachnida</taxon>
        <taxon>Araneae</taxon>
        <taxon>Araneomorphae</taxon>
        <taxon>Entelegynae</taxon>
        <taxon>Araneoidea</taxon>
        <taxon>Araneidae</taxon>
        <taxon>Araneus</taxon>
    </lineage>
</organism>
<reference evidence="1 2" key="1">
    <citation type="journal article" date="2019" name="Sci. Rep.">
        <title>Orb-weaving spider Araneus ventricosus genome elucidates the spidroin gene catalogue.</title>
        <authorList>
            <person name="Kono N."/>
            <person name="Nakamura H."/>
            <person name="Ohtoshi R."/>
            <person name="Moran D.A.P."/>
            <person name="Shinohara A."/>
            <person name="Yoshida Y."/>
            <person name="Fujiwara M."/>
            <person name="Mori M."/>
            <person name="Tomita M."/>
            <person name="Arakawa K."/>
        </authorList>
    </citation>
    <scope>NUCLEOTIDE SEQUENCE [LARGE SCALE GENOMIC DNA]</scope>
</reference>